<name>A0A5E4Q173_9NEOP</name>
<evidence type="ECO:0000313" key="2">
    <source>
        <dbReference type="Proteomes" id="UP000324832"/>
    </source>
</evidence>
<protein>
    <submittedName>
        <fullName evidence="1">Uncharacterized protein</fullName>
    </submittedName>
</protein>
<dbReference type="AlphaFoldDB" id="A0A5E4Q173"/>
<dbReference type="EMBL" id="FZQP02001204">
    <property type="protein sequence ID" value="VVC92057.1"/>
    <property type="molecule type" value="Genomic_DNA"/>
</dbReference>
<sequence>MTMLLTDVKTESNSRIYIGVGKHKFVQVAALSTVEFYYVLDLLQTINSGFYTDTATVNLINSF</sequence>
<gene>
    <name evidence="1" type="ORF">LSINAPIS_LOCUS4578</name>
</gene>
<dbReference type="Proteomes" id="UP000324832">
    <property type="component" value="Unassembled WGS sequence"/>
</dbReference>
<keyword evidence="2" id="KW-1185">Reference proteome</keyword>
<proteinExistence type="predicted"/>
<evidence type="ECO:0000313" key="1">
    <source>
        <dbReference type="EMBL" id="VVC92057.1"/>
    </source>
</evidence>
<reference evidence="1 2" key="1">
    <citation type="submission" date="2017-07" db="EMBL/GenBank/DDBJ databases">
        <authorList>
            <person name="Talla V."/>
            <person name="Backstrom N."/>
        </authorList>
    </citation>
    <scope>NUCLEOTIDE SEQUENCE [LARGE SCALE GENOMIC DNA]</scope>
</reference>
<organism evidence="1 2">
    <name type="scientific">Leptidea sinapis</name>
    <dbReference type="NCBI Taxonomy" id="189913"/>
    <lineage>
        <taxon>Eukaryota</taxon>
        <taxon>Metazoa</taxon>
        <taxon>Ecdysozoa</taxon>
        <taxon>Arthropoda</taxon>
        <taxon>Hexapoda</taxon>
        <taxon>Insecta</taxon>
        <taxon>Pterygota</taxon>
        <taxon>Neoptera</taxon>
        <taxon>Endopterygota</taxon>
        <taxon>Lepidoptera</taxon>
        <taxon>Glossata</taxon>
        <taxon>Ditrysia</taxon>
        <taxon>Papilionoidea</taxon>
        <taxon>Pieridae</taxon>
        <taxon>Dismorphiinae</taxon>
        <taxon>Leptidea</taxon>
    </lineage>
</organism>
<accession>A0A5E4Q173</accession>